<feature type="domain" description="Prolyl 4-hydroxylase alpha subunit" evidence="7">
    <location>
        <begin position="7"/>
        <end position="171"/>
    </location>
</feature>
<keyword evidence="9" id="KW-1185">Reference proteome</keyword>
<accession>A0A0N4YNJ4</accession>
<dbReference type="Proteomes" id="UP000271162">
    <property type="component" value="Unassembled WGS sequence"/>
</dbReference>
<keyword evidence="3" id="KW-0847">Vitamin C</keyword>
<dbReference type="WBParaSite" id="NBR_0001880601-mRNA-1">
    <property type="protein sequence ID" value="NBR_0001880601-mRNA-1"/>
    <property type="gene ID" value="NBR_0001880601"/>
</dbReference>
<dbReference type="GO" id="GO:0005783">
    <property type="term" value="C:endoplasmic reticulum"/>
    <property type="evidence" value="ECO:0007669"/>
    <property type="project" value="TreeGrafter"/>
</dbReference>
<keyword evidence="2" id="KW-0479">Metal-binding</keyword>
<evidence type="ECO:0000313" key="10">
    <source>
        <dbReference type="WBParaSite" id="NBR_0001880601-mRNA-1"/>
    </source>
</evidence>
<dbReference type="InterPro" id="IPR045054">
    <property type="entry name" value="P4HA-like"/>
</dbReference>
<dbReference type="SMART" id="SM00702">
    <property type="entry name" value="P4Hc"/>
    <property type="match status" value="1"/>
</dbReference>
<dbReference type="EMBL" id="UYSL01023677">
    <property type="protein sequence ID" value="VDL82532.1"/>
    <property type="molecule type" value="Genomic_DNA"/>
</dbReference>
<dbReference type="PANTHER" id="PTHR10869">
    <property type="entry name" value="PROLYL 4-HYDROXYLASE ALPHA SUBUNIT"/>
    <property type="match status" value="1"/>
</dbReference>
<protein>
    <submittedName>
        <fullName evidence="10">P4Hc domain-containing protein</fullName>
    </submittedName>
</protein>
<comment type="cofactor">
    <cofactor evidence="1">
        <name>L-ascorbate</name>
        <dbReference type="ChEBI" id="CHEBI:38290"/>
    </cofactor>
</comment>
<dbReference type="PANTHER" id="PTHR10869:SF210">
    <property type="entry name" value="FE2OG DIOXYGENASE DOMAIN-CONTAINING PROTEIN"/>
    <property type="match status" value="1"/>
</dbReference>
<evidence type="ECO:0000256" key="2">
    <source>
        <dbReference type="ARBA" id="ARBA00022723"/>
    </source>
</evidence>
<evidence type="ECO:0000256" key="3">
    <source>
        <dbReference type="ARBA" id="ARBA00022896"/>
    </source>
</evidence>
<gene>
    <name evidence="8" type="ORF">NBR_LOCUS18807</name>
</gene>
<keyword evidence="5" id="KW-0560">Oxidoreductase</keyword>
<evidence type="ECO:0000256" key="1">
    <source>
        <dbReference type="ARBA" id="ARBA00001961"/>
    </source>
</evidence>
<dbReference type="InterPro" id="IPR006620">
    <property type="entry name" value="Pro_4_hyd_alph"/>
</dbReference>
<dbReference type="GO" id="GO:0031418">
    <property type="term" value="F:L-ascorbic acid binding"/>
    <property type="evidence" value="ECO:0007669"/>
    <property type="project" value="UniProtKB-KW"/>
</dbReference>
<evidence type="ECO:0000259" key="7">
    <source>
        <dbReference type="SMART" id="SM00702"/>
    </source>
</evidence>
<dbReference type="Pfam" id="PF13640">
    <property type="entry name" value="2OG-FeII_Oxy_3"/>
    <property type="match status" value="1"/>
</dbReference>
<dbReference type="AlphaFoldDB" id="A0A0N4YNJ4"/>
<organism evidence="10">
    <name type="scientific">Nippostrongylus brasiliensis</name>
    <name type="common">Rat hookworm</name>
    <dbReference type="NCBI Taxonomy" id="27835"/>
    <lineage>
        <taxon>Eukaryota</taxon>
        <taxon>Metazoa</taxon>
        <taxon>Ecdysozoa</taxon>
        <taxon>Nematoda</taxon>
        <taxon>Chromadorea</taxon>
        <taxon>Rhabditida</taxon>
        <taxon>Rhabditina</taxon>
        <taxon>Rhabditomorpha</taxon>
        <taxon>Strongyloidea</taxon>
        <taxon>Heligmosomidae</taxon>
        <taxon>Nippostrongylus</taxon>
    </lineage>
</organism>
<evidence type="ECO:0000256" key="5">
    <source>
        <dbReference type="ARBA" id="ARBA00023002"/>
    </source>
</evidence>
<sequence length="215" mass="24041">MNNLLYCLMSLKRVVNSTSETYGDLVSPVRVTNGTQVSDEYTPALRKAYRMSQSALPFVNFTSSEGWQILSYLPGGHYADHYDYIEPGGEGYDDGWLSTHQNRFATFLLVLQNAKVGGGTVFPQLETTVKANPGDAVFWLNMDAQQELVSSTIYSCVVREGEKIVVVQWIRALDQDILKSASSGGMFDIEKLTSPDRYFYGKCRAEEDFNDLLGL</sequence>
<reference evidence="10" key="1">
    <citation type="submission" date="2017-02" db="UniProtKB">
        <authorList>
            <consortium name="WormBaseParasite"/>
        </authorList>
    </citation>
    <scope>IDENTIFICATION</scope>
</reference>
<evidence type="ECO:0000256" key="6">
    <source>
        <dbReference type="ARBA" id="ARBA00023004"/>
    </source>
</evidence>
<dbReference type="GO" id="GO:0005506">
    <property type="term" value="F:iron ion binding"/>
    <property type="evidence" value="ECO:0007669"/>
    <property type="project" value="InterPro"/>
</dbReference>
<dbReference type="GO" id="GO:0004656">
    <property type="term" value="F:procollagen-proline 4-dioxygenase activity"/>
    <property type="evidence" value="ECO:0007669"/>
    <property type="project" value="TreeGrafter"/>
</dbReference>
<evidence type="ECO:0000313" key="9">
    <source>
        <dbReference type="Proteomes" id="UP000271162"/>
    </source>
</evidence>
<dbReference type="Gene3D" id="2.60.120.620">
    <property type="entry name" value="q2cbj1_9rhob like domain"/>
    <property type="match status" value="1"/>
</dbReference>
<evidence type="ECO:0000313" key="8">
    <source>
        <dbReference type="EMBL" id="VDL82532.1"/>
    </source>
</evidence>
<dbReference type="STRING" id="27835.A0A0N4YNJ4"/>
<dbReference type="InterPro" id="IPR044862">
    <property type="entry name" value="Pro_4_hyd_alph_FE2OG_OXY"/>
</dbReference>
<keyword evidence="6" id="KW-0408">Iron</keyword>
<keyword evidence="4" id="KW-0223">Dioxygenase</keyword>
<name>A0A0N4YNJ4_NIPBR</name>
<reference evidence="8 9" key="2">
    <citation type="submission" date="2018-11" db="EMBL/GenBank/DDBJ databases">
        <authorList>
            <consortium name="Pathogen Informatics"/>
        </authorList>
    </citation>
    <scope>NUCLEOTIDE SEQUENCE [LARGE SCALE GENOMIC DNA]</scope>
</reference>
<proteinExistence type="predicted"/>
<evidence type="ECO:0000256" key="4">
    <source>
        <dbReference type="ARBA" id="ARBA00022964"/>
    </source>
</evidence>